<accession>A0A1N7K5Y2</accession>
<dbReference type="OrthoDB" id="9807577at2"/>
<protein>
    <recommendedName>
        <fullName evidence="3">DUF1643 domain-containing protein</fullName>
    </recommendedName>
</protein>
<dbReference type="RefSeq" id="WP_076444591.1">
    <property type="nucleotide sequence ID" value="NZ_FTOQ01000001.1"/>
</dbReference>
<proteinExistence type="predicted"/>
<evidence type="ECO:0000313" key="2">
    <source>
        <dbReference type="Proteomes" id="UP000186684"/>
    </source>
</evidence>
<organism evidence="1 2">
    <name type="scientific">Roseivivax lentus</name>
    <dbReference type="NCBI Taxonomy" id="633194"/>
    <lineage>
        <taxon>Bacteria</taxon>
        <taxon>Pseudomonadati</taxon>
        <taxon>Pseudomonadota</taxon>
        <taxon>Alphaproteobacteria</taxon>
        <taxon>Rhodobacterales</taxon>
        <taxon>Roseobacteraceae</taxon>
        <taxon>Roseivivax</taxon>
    </lineage>
</organism>
<sequence length="177" mass="19293">MIRRSHISEDTVSEAFYSPCETYRYGLARRWSDAAPVLFVMLNPSTATERANDPTIHRCETRARAMGAGGVRIANLFGYRATRPADLKRAADPVGPENDALLLDWHAAAGMTIAAWGVHGALLGRATALARAMGPLWHLGLTQAGHPRHPLYVPYARAPEIWQPEARYAPVPAASSP</sequence>
<name>A0A1N7K5Y2_9RHOB</name>
<dbReference type="InterPro" id="IPR012441">
    <property type="entry name" value="DUF1643"/>
</dbReference>
<dbReference type="AlphaFoldDB" id="A0A1N7K5Y2"/>
<gene>
    <name evidence="1" type="ORF">SAMN05421759_101474</name>
</gene>
<dbReference type="STRING" id="633194.SAMN05421759_101474"/>
<evidence type="ECO:0000313" key="1">
    <source>
        <dbReference type="EMBL" id="SIS56844.1"/>
    </source>
</evidence>
<dbReference type="Proteomes" id="UP000186684">
    <property type="component" value="Unassembled WGS sequence"/>
</dbReference>
<dbReference type="Pfam" id="PF07799">
    <property type="entry name" value="DUF1643"/>
    <property type="match status" value="1"/>
</dbReference>
<keyword evidence="2" id="KW-1185">Reference proteome</keyword>
<dbReference type="EMBL" id="FTOQ01000001">
    <property type="protein sequence ID" value="SIS56844.1"/>
    <property type="molecule type" value="Genomic_DNA"/>
</dbReference>
<reference evidence="2" key="1">
    <citation type="submission" date="2017-01" db="EMBL/GenBank/DDBJ databases">
        <authorList>
            <person name="Varghese N."/>
            <person name="Submissions S."/>
        </authorList>
    </citation>
    <scope>NUCLEOTIDE SEQUENCE [LARGE SCALE GENOMIC DNA]</scope>
    <source>
        <strain evidence="2">DSM 29430</strain>
    </source>
</reference>
<evidence type="ECO:0008006" key="3">
    <source>
        <dbReference type="Google" id="ProtNLM"/>
    </source>
</evidence>